<dbReference type="GO" id="GO:0008171">
    <property type="term" value="F:O-methyltransferase activity"/>
    <property type="evidence" value="ECO:0007669"/>
    <property type="project" value="InterPro"/>
</dbReference>
<evidence type="ECO:0000256" key="2">
    <source>
        <dbReference type="ARBA" id="ARBA00022679"/>
    </source>
</evidence>
<keyword evidence="1" id="KW-0489">Methyltransferase</keyword>
<dbReference type="PIRSF" id="PIRSF005739">
    <property type="entry name" value="O-mtase"/>
    <property type="match status" value="1"/>
</dbReference>
<dbReference type="AlphaFoldDB" id="A0A2H5QR61"/>
<dbReference type="CDD" id="cd02440">
    <property type="entry name" value="AdoMet_MTases"/>
    <property type="match status" value="1"/>
</dbReference>
<feature type="active site" description="Proton acceptor" evidence="4">
    <location>
        <position position="265"/>
    </location>
</feature>
<dbReference type="FunFam" id="1.10.10.10:FF:000357">
    <property type="entry name" value="Caffeic acid 3-O-methyltransferase"/>
    <property type="match status" value="1"/>
</dbReference>
<evidence type="ECO:0000256" key="3">
    <source>
        <dbReference type="ARBA" id="ARBA00022691"/>
    </source>
</evidence>
<name>A0A2H5QR61_CITUN</name>
<keyword evidence="3" id="KW-0949">S-adenosyl-L-methionine</keyword>
<accession>A0A2H5QR61</accession>
<dbReference type="InterPro" id="IPR001077">
    <property type="entry name" value="COMT_C"/>
</dbReference>
<dbReference type="EMBL" id="BDQV01000657">
    <property type="protein sequence ID" value="GAY67104.1"/>
    <property type="molecule type" value="Genomic_DNA"/>
</dbReference>
<feature type="domain" description="O-methyltransferase C-terminal" evidence="5">
    <location>
        <begin position="136"/>
        <end position="341"/>
    </location>
</feature>
<reference evidence="7 8" key="1">
    <citation type="journal article" date="2017" name="Front. Genet.">
        <title>Draft sequencing of the heterozygous diploid genome of Satsuma (Citrus unshiu Marc.) using a hybrid assembly approach.</title>
        <authorList>
            <person name="Shimizu T."/>
            <person name="Tanizawa Y."/>
            <person name="Mochizuki T."/>
            <person name="Nagasaki H."/>
            <person name="Yoshioka T."/>
            <person name="Toyoda A."/>
            <person name="Fujiyama A."/>
            <person name="Kaminuma E."/>
            <person name="Nakamura Y."/>
        </authorList>
    </citation>
    <scope>NUCLEOTIDE SEQUENCE [LARGE SCALE GENOMIC DNA]</scope>
    <source>
        <strain evidence="8">cv. Miyagawa wase</strain>
    </source>
</reference>
<evidence type="ECO:0000256" key="1">
    <source>
        <dbReference type="ARBA" id="ARBA00022603"/>
    </source>
</evidence>
<dbReference type="PROSITE" id="PS51683">
    <property type="entry name" value="SAM_OMT_II"/>
    <property type="match status" value="1"/>
</dbReference>
<dbReference type="InterPro" id="IPR036390">
    <property type="entry name" value="WH_DNA-bd_sf"/>
</dbReference>
<dbReference type="FunFam" id="3.40.50.150:FF:000061">
    <property type="entry name" value="Caffeic acid O-methyltransferase"/>
    <property type="match status" value="1"/>
</dbReference>
<dbReference type="Proteomes" id="UP000236630">
    <property type="component" value="Unassembled WGS sequence"/>
</dbReference>
<evidence type="ECO:0000313" key="8">
    <source>
        <dbReference type="Proteomes" id="UP000236630"/>
    </source>
</evidence>
<dbReference type="Gene3D" id="1.10.10.10">
    <property type="entry name" value="Winged helix-like DNA-binding domain superfamily/Winged helix DNA-binding domain"/>
    <property type="match status" value="1"/>
</dbReference>
<dbReference type="InterPro" id="IPR012967">
    <property type="entry name" value="COMT_dimerisation"/>
</dbReference>
<gene>
    <name evidence="7" type="ORF">CUMW_253910</name>
</gene>
<sequence length="359" mass="39797">MGSFTKSKSKVTNEEEEVYSHAMVLGSAIVLPAVFQAVVNLDVLDIINKAGPGAELSASEIASQIPTKNPEGAAKMLDRVLGLLVSFNILCCSFSTHGVRLYSLAPVAKYYVSDQNGVSMRPYMNLSLDKVMMPGWFQLKDQILEGELSYNKALGMDFYDYLGTDSRFNEVFNNGMIGQTSFVINKIVESYKGFQNITRLVDVGGGLGITLATIISKYPHIKGINFDVPHVIKDASSYPGMEHVGGDMYQKIPEGDAILMKWMLHNFDDENCIKILRNCYKALPNDGKVLVINSTLPEVPDSTEASRDSFILDAIFLIQIPHGRERTKKEFTALAIEAGFKGINFECNVCNSYVMEFYK</sequence>
<proteinExistence type="predicted"/>
<dbReference type="InterPro" id="IPR029063">
    <property type="entry name" value="SAM-dependent_MTases_sf"/>
</dbReference>
<dbReference type="Pfam" id="PF00891">
    <property type="entry name" value="Methyltransf_2"/>
    <property type="match status" value="1"/>
</dbReference>
<dbReference type="SUPFAM" id="SSF53335">
    <property type="entry name" value="S-adenosyl-L-methionine-dependent methyltransferases"/>
    <property type="match status" value="1"/>
</dbReference>
<keyword evidence="8" id="KW-1185">Reference proteome</keyword>
<evidence type="ECO:0000259" key="5">
    <source>
        <dbReference type="Pfam" id="PF00891"/>
    </source>
</evidence>
<protein>
    <recommendedName>
        <fullName evidence="9">O-methyltransferase domain-containing protein</fullName>
    </recommendedName>
</protein>
<dbReference type="SMR" id="A0A2H5QR61"/>
<dbReference type="PANTHER" id="PTHR11746">
    <property type="entry name" value="O-METHYLTRANSFERASE"/>
    <property type="match status" value="1"/>
</dbReference>
<dbReference type="STRING" id="55188.A0A2H5QR61"/>
<evidence type="ECO:0000256" key="4">
    <source>
        <dbReference type="PIRSR" id="PIRSR005739-1"/>
    </source>
</evidence>
<organism evidence="7 8">
    <name type="scientific">Citrus unshiu</name>
    <name type="common">Satsuma mandarin</name>
    <name type="synonym">Citrus nobilis var. unshiu</name>
    <dbReference type="NCBI Taxonomy" id="55188"/>
    <lineage>
        <taxon>Eukaryota</taxon>
        <taxon>Viridiplantae</taxon>
        <taxon>Streptophyta</taxon>
        <taxon>Embryophyta</taxon>
        <taxon>Tracheophyta</taxon>
        <taxon>Spermatophyta</taxon>
        <taxon>Magnoliopsida</taxon>
        <taxon>eudicotyledons</taxon>
        <taxon>Gunneridae</taxon>
        <taxon>Pentapetalae</taxon>
        <taxon>rosids</taxon>
        <taxon>malvids</taxon>
        <taxon>Sapindales</taxon>
        <taxon>Rutaceae</taxon>
        <taxon>Aurantioideae</taxon>
        <taxon>Citrus</taxon>
    </lineage>
</organism>
<evidence type="ECO:0000313" key="7">
    <source>
        <dbReference type="EMBL" id="GAY67104.1"/>
    </source>
</evidence>
<dbReference type="GO" id="GO:0032259">
    <property type="term" value="P:methylation"/>
    <property type="evidence" value="ECO:0007669"/>
    <property type="project" value="UniProtKB-KW"/>
</dbReference>
<dbReference type="InterPro" id="IPR036388">
    <property type="entry name" value="WH-like_DNA-bd_sf"/>
</dbReference>
<evidence type="ECO:0008006" key="9">
    <source>
        <dbReference type="Google" id="ProtNLM"/>
    </source>
</evidence>
<dbReference type="Gene3D" id="3.40.50.150">
    <property type="entry name" value="Vaccinia Virus protein VP39"/>
    <property type="match status" value="1"/>
</dbReference>
<dbReference type="GO" id="GO:0046983">
    <property type="term" value="F:protein dimerization activity"/>
    <property type="evidence" value="ECO:0007669"/>
    <property type="project" value="InterPro"/>
</dbReference>
<dbReference type="InterPro" id="IPR016461">
    <property type="entry name" value="COMT-like"/>
</dbReference>
<dbReference type="SUPFAM" id="SSF46785">
    <property type="entry name" value="Winged helix' DNA-binding domain"/>
    <property type="match status" value="1"/>
</dbReference>
<feature type="domain" description="O-methyltransferase dimerisation" evidence="6">
    <location>
        <begin position="28"/>
        <end position="113"/>
    </location>
</feature>
<keyword evidence="2" id="KW-0808">Transferase</keyword>
<evidence type="ECO:0000259" key="6">
    <source>
        <dbReference type="Pfam" id="PF08100"/>
    </source>
</evidence>
<dbReference type="Pfam" id="PF08100">
    <property type="entry name" value="Dimerisation"/>
    <property type="match status" value="1"/>
</dbReference>
<comment type="caution">
    <text evidence="7">The sequence shown here is derived from an EMBL/GenBank/DDBJ whole genome shotgun (WGS) entry which is preliminary data.</text>
</comment>